<evidence type="ECO:0000313" key="6">
    <source>
        <dbReference type="EMBL" id="PKZ15163.1"/>
    </source>
</evidence>
<dbReference type="InterPro" id="IPR009003">
    <property type="entry name" value="Peptidase_S1_PA"/>
</dbReference>
<evidence type="ECO:0000256" key="3">
    <source>
        <dbReference type="SAM" id="MobiDB-lite"/>
    </source>
</evidence>
<keyword evidence="2" id="KW-0378">Hydrolase</keyword>
<feature type="domain" description="PDZ" evidence="5">
    <location>
        <begin position="319"/>
        <end position="388"/>
    </location>
</feature>
<dbReference type="RefSeq" id="WP_101540906.1">
    <property type="nucleotide sequence ID" value="NZ_JAPJPW010000026.1"/>
</dbReference>
<dbReference type="InterPro" id="IPR001478">
    <property type="entry name" value="PDZ"/>
</dbReference>
<comment type="caution">
    <text evidence="6">The sequence shown here is derived from an EMBL/GenBank/DDBJ whole genome shotgun (WGS) entry which is preliminary data.</text>
</comment>
<dbReference type="InterPro" id="IPR001940">
    <property type="entry name" value="Peptidase_S1C"/>
</dbReference>
<dbReference type="Pfam" id="PF13365">
    <property type="entry name" value="Trypsin_2"/>
    <property type="match status" value="1"/>
</dbReference>
<dbReference type="EMBL" id="PKGS01000009">
    <property type="protein sequence ID" value="PKZ15163.1"/>
    <property type="molecule type" value="Genomic_DNA"/>
</dbReference>
<sequence length="427" mass="45682">MSDRRENKNGSMSSFASALIGAIIGGLLVFLLTNGFGAKKNSSKDPDPVETPKTEEKADNNENNSSKKKIIKNIGNLDSDDTSISMESKVVKKSIDSVVGITTKAEVTQQTFFGPQSGYVEGIGSGSIVSSDGYILTNSHVVSNGKASEISVLFNDGTSTPAKLVWNDSTLDLAIIKVEKDNLPVMELANSDDVGVGDRVVAIGNPLGFELQSTVTSGIISGLNRTVSFETGAQMDGLMQTDAAINSGNSGGALLDSNGEQIGINSAKAGNSDGIGFAIPINTVKPVIEQIIKNGEYNSVYLGITGQSLDYFRQFPQVDMGDLEDVDGVYVYSDFDKDTIFKKGDVITAVDDKKVTDMASLRKVLLDYQVGESAKITIIRNGKEQTLDFTFTIDSSNVDEYNKARPDNKIESDENNSRSLNPFSNLP</sequence>
<organism evidence="6 7">
    <name type="scientific">Anaerococcus octavius</name>
    <dbReference type="NCBI Taxonomy" id="54007"/>
    <lineage>
        <taxon>Bacteria</taxon>
        <taxon>Bacillati</taxon>
        <taxon>Bacillota</taxon>
        <taxon>Tissierellia</taxon>
        <taxon>Tissierellales</taxon>
        <taxon>Peptoniphilaceae</taxon>
        <taxon>Anaerococcus</taxon>
    </lineage>
</organism>
<feature type="transmembrane region" description="Helical" evidence="4">
    <location>
        <begin position="12"/>
        <end position="32"/>
    </location>
</feature>
<gene>
    <name evidence="6" type="ORF">CYJ34_08775</name>
</gene>
<keyword evidence="1" id="KW-0645">Protease</keyword>
<dbReference type="Gene3D" id="2.30.42.10">
    <property type="match status" value="1"/>
</dbReference>
<reference evidence="6 7" key="1">
    <citation type="submission" date="2017-12" db="EMBL/GenBank/DDBJ databases">
        <title>Phylogenetic diversity of female urinary microbiome.</title>
        <authorList>
            <person name="Thomas-White K."/>
            <person name="Wolfe A.J."/>
        </authorList>
    </citation>
    <scope>NUCLEOTIDE SEQUENCE [LARGE SCALE GENOMIC DNA]</scope>
    <source>
        <strain evidence="6 7">UMB0119</strain>
    </source>
</reference>
<evidence type="ECO:0000259" key="5">
    <source>
        <dbReference type="Pfam" id="PF13180"/>
    </source>
</evidence>
<dbReference type="PANTHER" id="PTHR43343:SF3">
    <property type="entry name" value="PROTEASE DO-LIKE 8, CHLOROPLASTIC"/>
    <property type="match status" value="1"/>
</dbReference>
<keyword evidence="4" id="KW-0812">Transmembrane</keyword>
<dbReference type="InterPro" id="IPR051201">
    <property type="entry name" value="Chloro_Bact_Ser_Proteases"/>
</dbReference>
<evidence type="ECO:0000256" key="2">
    <source>
        <dbReference type="ARBA" id="ARBA00022801"/>
    </source>
</evidence>
<feature type="region of interest" description="Disordered" evidence="3">
    <location>
        <begin position="39"/>
        <end position="68"/>
    </location>
</feature>
<feature type="compositionally biased region" description="Basic and acidic residues" evidence="3">
    <location>
        <begin position="42"/>
        <end position="60"/>
    </location>
</feature>
<feature type="region of interest" description="Disordered" evidence="3">
    <location>
        <begin position="402"/>
        <end position="427"/>
    </location>
</feature>
<evidence type="ECO:0000256" key="1">
    <source>
        <dbReference type="ARBA" id="ARBA00022670"/>
    </source>
</evidence>
<dbReference type="SUPFAM" id="SSF50494">
    <property type="entry name" value="Trypsin-like serine proteases"/>
    <property type="match status" value="1"/>
</dbReference>
<dbReference type="SUPFAM" id="SSF50156">
    <property type="entry name" value="PDZ domain-like"/>
    <property type="match status" value="1"/>
</dbReference>
<keyword evidence="7" id="KW-1185">Reference proteome</keyword>
<proteinExistence type="predicted"/>
<keyword evidence="4" id="KW-1133">Transmembrane helix</keyword>
<dbReference type="PRINTS" id="PR00834">
    <property type="entry name" value="PROTEASES2C"/>
</dbReference>
<accession>A0A2I1M4U5</accession>
<feature type="compositionally biased region" description="Basic and acidic residues" evidence="3">
    <location>
        <begin position="402"/>
        <end position="416"/>
    </location>
</feature>
<dbReference type="GO" id="GO:0004252">
    <property type="term" value="F:serine-type endopeptidase activity"/>
    <property type="evidence" value="ECO:0007669"/>
    <property type="project" value="InterPro"/>
</dbReference>
<protein>
    <submittedName>
        <fullName evidence="6">Peptidase S1</fullName>
    </submittedName>
</protein>
<dbReference type="Proteomes" id="UP000234335">
    <property type="component" value="Unassembled WGS sequence"/>
</dbReference>
<keyword evidence="4" id="KW-0472">Membrane</keyword>
<dbReference type="InterPro" id="IPR036034">
    <property type="entry name" value="PDZ_sf"/>
</dbReference>
<name>A0A2I1M4U5_9FIRM</name>
<dbReference type="Pfam" id="PF13180">
    <property type="entry name" value="PDZ_2"/>
    <property type="match status" value="1"/>
</dbReference>
<feature type="compositionally biased region" description="Polar residues" evidence="3">
    <location>
        <begin position="417"/>
        <end position="427"/>
    </location>
</feature>
<dbReference type="Gene3D" id="2.40.10.120">
    <property type="match status" value="1"/>
</dbReference>
<dbReference type="PANTHER" id="PTHR43343">
    <property type="entry name" value="PEPTIDASE S12"/>
    <property type="match status" value="1"/>
</dbReference>
<dbReference type="AlphaFoldDB" id="A0A2I1M4U5"/>
<evidence type="ECO:0000313" key="7">
    <source>
        <dbReference type="Proteomes" id="UP000234335"/>
    </source>
</evidence>
<dbReference type="GO" id="GO:0006508">
    <property type="term" value="P:proteolysis"/>
    <property type="evidence" value="ECO:0007669"/>
    <property type="project" value="UniProtKB-KW"/>
</dbReference>
<evidence type="ECO:0000256" key="4">
    <source>
        <dbReference type="SAM" id="Phobius"/>
    </source>
</evidence>